<dbReference type="InterPro" id="IPR036291">
    <property type="entry name" value="NAD(P)-bd_dom_sf"/>
</dbReference>
<organism evidence="2 3">
    <name type="scientific">Cudoniella acicularis</name>
    <dbReference type="NCBI Taxonomy" id="354080"/>
    <lineage>
        <taxon>Eukaryota</taxon>
        <taxon>Fungi</taxon>
        <taxon>Dikarya</taxon>
        <taxon>Ascomycota</taxon>
        <taxon>Pezizomycotina</taxon>
        <taxon>Leotiomycetes</taxon>
        <taxon>Helotiales</taxon>
        <taxon>Tricladiaceae</taxon>
        <taxon>Cudoniella</taxon>
    </lineage>
</organism>
<dbReference type="GO" id="GO:0006556">
    <property type="term" value="P:S-adenosylmethionine biosynthetic process"/>
    <property type="evidence" value="ECO:0007669"/>
    <property type="project" value="TreeGrafter"/>
</dbReference>
<dbReference type="Gene3D" id="3.40.50.720">
    <property type="entry name" value="NAD(P)-binding Rossmann-like Domain"/>
    <property type="match status" value="1"/>
</dbReference>
<dbReference type="Proteomes" id="UP000566819">
    <property type="component" value="Unassembled WGS sequence"/>
</dbReference>
<dbReference type="InterPro" id="IPR005913">
    <property type="entry name" value="dTDP_dehydrorham_reduct"/>
</dbReference>
<dbReference type="InterPro" id="IPR001509">
    <property type="entry name" value="Epimerase_deHydtase"/>
</dbReference>
<name>A0A8H4RSP3_9HELO</name>
<evidence type="ECO:0000259" key="1">
    <source>
        <dbReference type="Pfam" id="PF01370"/>
    </source>
</evidence>
<protein>
    <recommendedName>
        <fullName evidence="1">NAD-dependent epimerase/dehydratase domain-containing protein</fullName>
    </recommendedName>
</protein>
<dbReference type="OrthoDB" id="16464at2759"/>
<proteinExistence type="predicted"/>
<dbReference type="GO" id="GO:0048270">
    <property type="term" value="F:methionine adenosyltransferase regulator activity"/>
    <property type="evidence" value="ECO:0007669"/>
    <property type="project" value="TreeGrafter"/>
</dbReference>
<evidence type="ECO:0000313" key="2">
    <source>
        <dbReference type="EMBL" id="KAF4634726.1"/>
    </source>
</evidence>
<dbReference type="AlphaFoldDB" id="A0A8H4RSP3"/>
<dbReference type="SUPFAM" id="SSF51735">
    <property type="entry name" value="NAD(P)-binding Rossmann-fold domains"/>
    <property type="match status" value="1"/>
</dbReference>
<reference evidence="2 3" key="1">
    <citation type="submission" date="2020-03" db="EMBL/GenBank/DDBJ databases">
        <title>Draft Genome Sequence of Cudoniella acicularis.</title>
        <authorList>
            <person name="Buettner E."/>
            <person name="Kellner H."/>
        </authorList>
    </citation>
    <scope>NUCLEOTIDE SEQUENCE [LARGE SCALE GENOMIC DNA]</scope>
    <source>
        <strain evidence="2 3">DSM 108380</strain>
    </source>
</reference>
<dbReference type="PANTHER" id="PTHR10491">
    <property type="entry name" value="DTDP-4-DEHYDRORHAMNOSE REDUCTASE"/>
    <property type="match status" value="1"/>
</dbReference>
<comment type="caution">
    <text evidence="2">The sequence shown here is derived from an EMBL/GenBank/DDBJ whole genome shotgun (WGS) entry which is preliminary data.</text>
</comment>
<dbReference type="EMBL" id="JAAMPI010000164">
    <property type="protein sequence ID" value="KAF4634726.1"/>
    <property type="molecule type" value="Genomic_DNA"/>
</dbReference>
<sequence>MSHIGNGWIASQVKQLLQESGKTVATALARLEHREEVMSDLERYVPSRVMNFAGVRGLPNADWCEDHKVETARSNILGVMNLVDCCFLLDIHMTQFGSACIFEHDSDHPADAHHFTEEDEPFYADSFYSHTRLLSESAIKHYPNLLLLRVRAPISADLDPNNLLTKLFTYKRILNIQASGTVLPDLLPGAILLSSHRETGIYNLISPQPFTNNQILSLAKKHVRPSLEWENFELADQKAVLKAPRCNPIFDASKLAKKLSELGYRVKDTHDALEDMFIDMRKRGFS</sequence>
<dbReference type="PANTHER" id="PTHR10491:SF4">
    <property type="entry name" value="METHIONINE ADENOSYLTRANSFERASE 2 SUBUNIT BETA"/>
    <property type="match status" value="1"/>
</dbReference>
<dbReference type="GO" id="GO:0048269">
    <property type="term" value="C:methionine adenosyltransferase complex"/>
    <property type="evidence" value="ECO:0007669"/>
    <property type="project" value="TreeGrafter"/>
</dbReference>
<dbReference type="Pfam" id="PF01370">
    <property type="entry name" value="Epimerase"/>
    <property type="match status" value="1"/>
</dbReference>
<feature type="domain" description="NAD-dependent epimerase/dehydratase" evidence="1">
    <location>
        <begin position="7"/>
        <end position="142"/>
    </location>
</feature>
<accession>A0A8H4RSP3</accession>
<keyword evidence="3" id="KW-1185">Reference proteome</keyword>
<evidence type="ECO:0000313" key="3">
    <source>
        <dbReference type="Proteomes" id="UP000566819"/>
    </source>
</evidence>
<gene>
    <name evidence="2" type="ORF">G7Y89_g3373</name>
</gene>